<dbReference type="Proteomes" id="UP000288805">
    <property type="component" value="Unassembled WGS sequence"/>
</dbReference>
<name>A0A438H649_VITVI</name>
<gene>
    <name evidence="1" type="primary">POLX_2887</name>
    <name evidence="1" type="ORF">CK203_055804</name>
</gene>
<comment type="caution">
    <text evidence="1">The sequence shown here is derived from an EMBL/GenBank/DDBJ whole genome shotgun (WGS) entry which is preliminary data.</text>
</comment>
<reference evidence="1 2" key="1">
    <citation type="journal article" date="2018" name="PLoS Genet.">
        <title>Population sequencing reveals clonal diversity and ancestral inbreeding in the grapevine cultivar Chardonnay.</title>
        <authorList>
            <person name="Roach M.J."/>
            <person name="Johnson D.L."/>
            <person name="Bohlmann J."/>
            <person name="van Vuuren H.J."/>
            <person name="Jones S.J."/>
            <person name="Pretorius I.S."/>
            <person name="Schmidt S.A."/>
            <person name="Borneman A.R."/>
        </authorList>
    </citation>
    <scope>NUCLEOTIDE SEQUENCE [LARGE SCALE GENOMIC DNA]</scope>
    <source>
        <strain evidence="2">cv. Chardonnay</strain>
        <tissue evidence="1">Leaf</tissue>
    </source>
</reference>
<dbReference type="PANTHER" id="PTHR11439:SF517">
    <property type="entry name" value="CYSTEINE-RICH RLK (RECEPTOR-LIKE PROTEIN KINASE) 8"/>
    <property type="match status" value="1"/>
</dbReference>
<dbReference type="PANTHER" id="PTHR11439">
    <property type="entry name" value="GAG-POL-RELATED RETROTRANSPOSON"/>
    <property type="match status" value="1"/>
</dbReference>
<evidence type="ECO:0000313" key="2">
    <source>
        <dbReference type="Proteomes" id="UP000288805"/>
    </source>
</evidence>
<protein>
    <submittedName>
        <fullName evidence="1">Retrovirus-related Pol polyprotein from transposon TNT 1-94</fullName>
    </submittedName>
</protein>
<dbReference type="AlphaFoldDB" id="A0A438H649"/>
<dbReference type="EMBL" id="QGNW01000271">
    <property type="protein sequence ID" value="RVW80046.1"/>
    <property type="molecule type" value="Genomic_DNA"/>
</dbReference>
<proteinExistence type="predicted"/>
<sequence>MAWSGSKPSVDHFRVFGCISHVHIPDSKRIKLDDKSVRCVLLRVTNLDERLRSEKGLYEEEDTAYQALFASNDLVSFSDAVKSMKWRKTMDVEIEAIKRNDTWELTDLPTEAKKVGLKWVYKIKFNENGEVDNSVRYNSSGDFSCSSKGVDNLPVRHKEVLERFNIGQVQSSSQLYGSWTQAYKRNGDGVKIDSTFYKIVGSLMYLTATRLDVMFVEGNGELITYTNSDYAWDLDDKKNISSYVFMLSSEAVSWSSKKQPVVSLSTTEAEFIATTSCACQAIWLRKIIGRSQPCLT</sequence>
<evidence type="ECO:0000313" key="1">
    <source>
        <dbReference type="EMBL" id="RVW80046.1"/>
    </source>
</evidence>
<accession>A0A438H649</accession>
<organism evidence="1 2">
    <name type="scientific">Vitis vinifera</name>
    <name type="common">Grape</name>
    <dbReference type="NCBI Taxonomy" id="29760"/>
    <lineage>
        <taxon>Eukaryota</taxon>
        <taxon>Viridiplantae</taxon>
        <taxon>Streptophyta</taxon>
        <taxon>Embryophyta</taxon>
        <taxon>Tracheophyta</taxon>
        <taxon>Spermatophyta</taxon>
        <taxon>Magnoliopsida</taxon>
        <taxon>eudicotyledons</taxon>
        <taxon>Gunneridae</taxon>
        <taxon>Pentapetalae</taxon>
        <taxon>rosids</taxon>
        <taxon>Vitales</taxon>
        <taxon>Vitaceae</taxon>
        <taxon>Viteae</taxon>
        <taxon>Vitis</taxon>
    </lineage>
</organism>
<dbReference type="CDD" id="cd09272">
    <property type="entry name" value="RNase_HI_RT_Ty1"/>
    <property type="match status" value="1"/>
</dbReference>